<evidence type="ECO:0000259" key="5">
    <source>
        <dbReference type="Pfam" id="PF00675"/>
    </source>
</evidence>
<reference evidence="7 8" key="1">
    <citation type="journal article" date="2009" name="Infect. Immun.">
        <title>Comparative genomics reveal extensive transposon-mediated genomic plasticity and diversity among potential effector proteins within the genus Coxiella.</title>
        <authorList>
            <person name="Beare P.A."/>
            <person name="Unsworth N."/>
            <person name="Andoh M."/>
            <person name="Voth D.E."/>
            <person name="Omsland A."/>
            <person name="Gilk S.D."/>
            <person name="Williams K.P."/>
            <person name="Sobral B.W."/>
            <person name="Kupko J.J.III."/>
            <person name="Porcella S.F."/>
            <person name="Samuel J.E."/>
            <person name="Heinzen R.A."/>
        </authorList>
    </citation>
    <scope>NUCLEOTIDE SEQUENCE [LARGE SCALE GENOMIC DNA]</scope>
    <source>
        <strain evidence="7 8">Dugway 5J108-111</strain>
    </source>
</reference>
<dbReference type="InterPro" id="IPR007863">
    <property type="entry name" value="Peptidase_M16_C"/>
</dbReference>
<feature type="chain" id="PRO_5002740139" evidence="4">
    <location>
        <begin position="26"/>
        <end position="459"/>
    </location>
</feature>
<protein>
    <submittedName>
        <fullName evidence="7">Peptidase, M16 family</fullName>
    </submittedName>
</protein>
<dbReference type="PROSITE" id="PS00143">
    <property type="entry name" value="INSULINASE"/>
    <property type="match status" value="1"/>
</dbReference>
<dbReference type="EMBL" id="CP000733">
    <property type="protein sequence ID" value="ABS77059.2"/>
    <property type="molecule type" value="Genomic_DNA"/>
</dbReference>
<dbReference type="InterPro" id="IPR001431">
    <property type="entry name" value="Pept_M16_Zn_BS"/>
</dbReference>
<dbReference type="Proteomes" id="UP000008555">
    <property type="component" value="Chromosome"/>
</dbReference>
<evidence type="ECO:0000256" key="3">
    <source>
        <dbReference type="RuleBase" id="RU004447"/>
    </source>
</evidence>
<evidence type="ECO:0000313" key="7">
    <source>
        <dbReference type="EMBL" id="ABS77059.2"/>
    </source>
</evidence>
<dbReference type="KEGG" id="cbd:CBUD_0217"/>
<name>A9KBU7_COXBN</name>
<dbReference type="Pfam" id="PF05193">
    <property type="entry name" value="Peptidase_M16_C"/>
    <property type="match status" value="1"/>
</dbReference>
<proteinExistence type="inferred from homology"/>
<dbReference type="GO" id="GO:0046872">
    <property type="term" value="F:metal ion binding"/>
    <property type="evidence" value="ECO:0007669"/>
    <property type="project" value="InterPro"/>
</dbReference>
<comment type="cofactor">
    <cofactor evidence="1">
        <name>Zn(2+)</name>
        <dbReference type="ChEBI" id="CHEBI:29105"/>
    </cofactor>
</comment>
<feature type="signal peptide" evidence="4">
    <location>
        <begin position="1"/>
        <end position="25"/>
    </location>
</feature>
<accession>A9KBU7</accession>
<evidence type="ECO:0000313" key="8">
    <source>
        <dbReference type="Proteomes" id="UP000008555"/>
    </source>
</evidence>
<dbReference type="Pfam" id="PF00675">
    <property type="entry name" value="Peptidase_M16"/>
    <property type="match status" value="1"/>
</dbReference>
<comment type="similarity">
    <text evidence="2 3">Belongs to the peptidase M16 family.</text>
</comment>
<dbReference type="SUPFAM" id="SSF63411">
    <property type="entry name" value="LuxS/MPP-like metallohydrolase"/>
    <property type="match status" value="2"/>
</dbReference>
<organism evidence="7 8">
    <name type="scientific">Coxiella burnetii (strain Dugway 5J108-111)</name>
    <dbReference type="NCBI Taxonomy" id="434922"/>
    <lineage>
        <taxon>Bacteria</taxon>
        <taxon>Pseudomonadati</taxon>
        <taxon>Pseudomonadota</taxon>
        <taxon>Gammaproteobacteria</taxon>
        <taxon>Legionellales</taxon>
        <taxon>Coxiellaceae</taxon>
        <taxon>Coxiella</taxon>
    </lineage>
</organism>
<dbReference type="InterPro" id="IPR011249">
    <property type="entry name" value="Metalloenz_LuxS/M16"/>
</dbReference>
<dbReference type="GO" id="GO:0006508">
    <property type="term" value="P:proteolysis"/>
    <property type="evidence" value="ECO:0007669"/>
    <property type="project" value="InterPro"/>
</dbReference>
<dbReference type="InterPro" id="IPR050361">
    <property type="entry name" value="MPP/UQCRC_Complex"/>
</dbReference>
<evidence type="ECO:0000256" key="1">
    <source>
        <dbReference type="ARBA" id="ARBA00001947"/>
    </source>
</evidence>
<dbReference type="Gene3D" id="3.30.830.10">
    <property type="entry name" value="Metalloenzyme, LuxS/M16 peptidase-like"/>
    <property type="match status" value="2"/>
</dbReference>
<sequence length="459" mass="51957">MRSNRYRYRWIISLLLMMCFGFAQASAIHAYQLNNGLKLIVKEDHRAPVVFTSVWYKVGGSYEHNGVTGISHVLEHMMFRGTQKYPAGAFEKEISDVGGEQNAMTADDFTVYFERLSADQLPVAFRLEANRMHNLLLSKNDFDKEIQVVMEERRMRYDDNPTSLAYERFMAAAFVNSPYHHQAIGWMTDLQHMTVQDVRDWYHAWYVPNNAIVVVVGDVNPEQVLALAKEYFGPLESKPVPHLKPRIEIPPLGTTSVKIEVPARLPMIMMGYQTPSLTTTKEKWQPYALDVLSTLLGGSDSSRFARDLIRGKQMASQAATDYQLYQLHSNQFVLFGIPAQAHSIAELKEAFTNEIKKLQTDPVSEEELKRVKAQVIAQNIYNQDSLMNQAMDIGGAEVIGLSWQTSQDYVKNIEAVTAQQIQQVAQLYLIPRRLTVAVLQPTGEPTQPAPVQPLPAGLH</sequence>
<dbReference type="GO" id="GO:0004222">
    <property type="term" value="F:metalloendopeptidase activity"/>
    <property type="evidence" value="ECO:0007669"/>
    <property type="project" value="InterPro"/>
</dbReference>
<dbReference type="InterPro" id="IPR011765">
    <property type="entry name" value="Pept_M16_N"/>
</dbReference>
<evidence type="ECO:0000256" key="4">
    <source>
        <dbReference type="SAM" id="SignalP"/>
    </source>
</evidence>
<feature type="domain" description="Peptidase M16 C-terminal" evidence="6">
    <location>
        <begin position="193"/>
        <end position="374"/>
    </location>
</feature>
<gene>
    <name evidence="7" type="ordered locus">CBUD_0217</name>
</gene>
<dbReference type="RefSeq" id="WP_011996473.1">
    <property type="nucleotide sequence ID" value="NC_009727.1"/>
</dbReference>
<dbReference type="PANTHER" id="PTHR11851">
    <property type="entry name" value="METALLOPROTEASE"/>
    <property type="match status" value="1"/>
</dbReference>
<keyword evidence="4" id="KW-0732">Signal</keyword>
<dbReference type="MEROPS" id="M16.019"/>
<feature type="domain" description="Peptidase M16 N-terminal" evidence="5">
    <location>
        <begin position="40"/>
        <end position="180"/>
    </location>
</feature>
<dbReference type="HOGENOM" id="CLU_009902_1_0_6"/>
<dbReference type="AlphaFoldDB" id="A9KBU7"/>
<evidence type="ECO:0000259" key="6">
    <source>
        <dbReference type="Pfam" id="PF05193"/>
    </source>
</evidence>
<dbReference type="PANTHER" id="PTHR11851:SF49">
    <property type="entry name" value="MITOCHONDRIAL-PROCESSING PEPTIDASE SUBUNIT ALPHA"/>
    <property type="match status" value="1"/>
</dbReference>
<evidence type="ECO:0000256" key="2">
    <source>
        <dbReference type="ARBA" id="ARBA00007261"/>
    </source>
</evidence>